<dbReference type="PANTHER" id="PTHR21137:SF35">
    <property type="entry name" value="ODORANT RECEPTOR 19A-RELATED"/>
    <property type="match status" value="1"/>
</dbReference>
<dbReference type="GO" id="GO:0007165">
    <property type="term" value="P:signal transduction"/>
    <property type="evidence" value="ECO:0007669"/>
    <property type="project" value="UniProtKB-KW"/>
</dbReference>
<dbReference type="GO" id="GO:0005549">
    <property type="term" value="F:odorant binding"/>
    <property type="evidence" value="ECO:0007669"/>
    <property type="project" value="InterPro"/>
</dbReference>
<gene>
    <name evidence="11" type="ORF">GWI33_004792</name>
</gene>
<dbReference type="Pfam" id="PF02949">
    <property type="entry name" value="7tm_6"/>
    <property type="match status" value="1"/>
</dbReference>
<evidence type="ECO:0000256" key="3">
    <source>
        <dbReference type="ARBA" id="ARBA00022606"/>
    </source>
</evidence>
<evidence type="ECO:0000313" key="11">
    <source>
        <dbReference type="EMBL" id="KAF7281410.1"/>
    </source>
</evidence>
<keyword evidence="7 10" id="KW-0472">Membrane</keyword>
<feature type="transmembrane region" description="Helical" evidence="10">
    <location>
        <begin position="151"/>
        <end position="172"/>
    </location>
</feature>
<dbReference type="EMBL" id="JAACXV010000242">
    <property type="protein sequence ID" value="KAF7281410.1"/>
    <property type="molecule type" value="Genomic_DNA"/>
</dbReference>
<dbReference type="GO" id="GO:0005886">
    <property type="term" value="C:plasma membrane"/>
    <property type="evidence" value="ECO:0007669"/>
    <property type="project" value="UniProtKB-SubCell"/>
</dbReference>
<evidence type="ECO:0000256" key="8">
    <source>
        <dbReference type="ARBA" id="ARBA00023170"/>
    </source>
</evidence>
<keyword evidence="8 10" id="KW-0675">Receptor</keyword>
<evidence type="ECO:0000256" key="2">
    <source>
        <dbReference type="ARBA" id="ARBA00022475"/>
    </source>
</evidence>
<name>A0A834IP11_RHYFE</name>
<keyword evidence="2" id="KW-1003">Cell membrane</keyword>
<feature type="transmembrane region" description="Helical" evidence="10">
    <location>
        <begin position="230"/>
        <end position="249"/>
    </location>
</feature>
<dbReference type="GO" id="GO:0004984">
    <property type="term" value="F:olfactory receptor activity"/>
    <property type="evidence" value="ECO:0007669"/>
    <property type="project" value="InterPro"/>
</dbReference>
<evidence type="ECO:0000256" key="7">
    <source>
        <dbReference type="ARBA" id="ARBA00023136"/>
    </source>
</evidence>
<proteinExistence type="inferred from homology"/>
<sequence>MDSDQETFVHVTGSVSSDCADLRECNNVKTMTDKNGNALACKKLPEKRSSKFRSWYLFSKIKEVPKNDIKSGDHHSSKQEWSSEYLGLLLYGTTGITFNALWPIITKESCLSTRSESYQKHDPCGLPTHHWIPFNSNRISVYLLIYTVDNFAIVTGIMGFVFLPMTIGGFILHIMSQLDNFKYVFANVVNKCEDQKDEKIIEAGLRQCVLYHQSILWYATRVFDTFSHMLIVYILMASFTMAALTYQIIILNDKLEDKIRFFILLLGWIAMFFMICLSGQEITDKSRSVSEAIYNSNWYNLPVRLRKYVLIIMLRTIKPLRLKAEWVGIFTLPLSVNVFKTAYSFFTLLLTMTGPDE</sequence>
<feature type="transmembrane region" description="Helical" evidence="10">
    <location>
        <begin position="261"/>
        <end position="279"/>
    </location>
</feature>
<keyword evidence="3 10" id="KW-0716">Sensory transduction</keyword>
<comment type="caution">
    <text evidence="10">Lacks conserved residue(s) required for the propagation of feature annotation.</text>
</comment>
<comment type="subcellular location">
    <subcellularLocation>
        <location evidence="1 10">Cell membrane</location>
        <topology evidence="1 10">Multi-pass membrane protein</topology>
    </subcellularLocation>
</comment>
<accession>A0A834IP11</accession>
<reference evidence="11" key="1">
    <citation type="submission" date="2020-08" db="EMBL/GenBank/DDBJ databases">
        <title>Genome sequencing and assembly of the red palm weevil Rhynchophorus ferrugineus.</title>
        <authorList>
            <person name="Dias G.B."/>
            <person name="Bergman C.M."/>
            <person name="Manee M."/>
        </authorList>
    </citation>
    <scope>NUCLEOTIDE SEQUENCE</scope>
    <source>
        <strain evidence="11">AA-2017</strain>
        <tissue evidence="11">Whole larva</tissue>
    </source>
</reference>
<keyword evidence="9 10" id="KW-0807">Transducer</keyword>
<comment type="caution">
    <text evidence="11">The sequence shown here is derived from an EMBL/GenBank/DDBJ whole genome shotgun (WGS) entry which is preliminary data.</text>
</comment>
<evidence type="ECO:0000256" key="4">
    <source>
        <dbReference type="ARBA" id="ARBA00022692"/>
    </source>
</evidence>
<dbReference type="Proteomes" id="UP000625711">
    <property type="component" value="Unassembled WGS sequence"/>
</dbReference>
<dbReference type="AlphaFoldDB" id="A0A834IP11"/>
<keyword evidence="4 10" id="KW-0812">Transmembrane</keyword>
<dbReference type="PANTHER" id="PTHR21137">
    <property type="entry name" value="ODORANT RECEPTOR"/>
    <property type="match status" value="1"/>
</dbReference>
<evidence type="ECO:0000256" key="5">
    <source>
        <dbReference type="ARBA" id="ARBA00022725"/>
    </source>
</evidence>
<evidence type="ECO:0000256" key="9">
    <source>
        <dbReference type="ARBA" id="ARBA00023224"/>
    </source>
</evidence>
<evidence type="ECO:0000313" key="12">
    <source>
        <dbReference type="Proteomes" id="UP000625711"/>
    </source>
</evidence>
<dbReference type="OrthoDB" id="6614360at2759"/>
<evidence type="ECO:0000256" key="6">
    <source>
        <dbReference type="ARBA" id="ARBA00022989"/>
    </source>
</evidence>
<comment type="similarity">
    <text evidence="10">Belongs to the insect chemoreceptor superfamily. Heteromeric odorant receptor channel (TC 1.A.69) family.</text>
</comment>
<evidence type="ECO:0000256" key="1">
    <source>
        <dbReference type="ARBA" id="ARBA00004651"/>
    </source>
</evidence>
<keyword evidence="5 10" id="KW-0552">Olfaction</keyword>
<keyword evidence="12" id="KW-1185">Reference proteome</keyword>
<keyword evidence="6 10" id="KW-1133">Transmembrane helix</keyword>
<dbReference type="InterPro" id="IPR004117">
    <property type="entry name" value="7tm6_olfct_rcpt"/>
</dbReference>
<feature type="transmembrane region" description="Helical" evidence="10">
    <location>
        <begin position="85"/>
        <end position="105"/>
    </location>
</feature>
<organism evidence="11 12">
    <name type="scientific">Rhynchophorus ferrugineus</name>
    <name type="common">Red palm weevil</name>
    <name type="synonym">Curculio ferrugineus</name>
    <dbReference type="NCBI Taxonomy" id="354439"/>
    <lineage>
        <taxon>Eukaryota</taxon>
        <taxon>Metazoa</taxon>
        <taxon>Ecdysozoa</taxon>
        <taxon>Arthropoda</taxon>
        <taxon>Hexapoda</taxon>
        <taxon>Insecta</taxon>
        <taxon>Pterygota</taxon>
        <taxon>Neoptera</taxon>
        <taxon>Endopterygota</taxon>
        <taxon>Coleoptera</taxon>
        <taxon>Polyphaga</taxon>
        <taxon>Cucujiformia</taxon>
        <taxon>Curculionidae</taxon>
        <taxon>Dryophthorinae</taxon>
        <taxon>Rhynchophorus</taxon>
    </lineage>
</organism>
<evidence type="ECO:0000256" key="10">
    <source>
        <dbReference type="RuleBase" id="RU351113"/>
    </source>
</evidence>
<protein>
    <recommendedName>
        <fullName evidence="10">Odorant receptor</fullName>
    </recommendedName>
</protein>